<dbReference type="InterPro" id="IPR027417">
    <property type="entry name" value="P-loop_NTPase"/>
</dbReference>
<evidence type="ECO:0000256" key="4">
    <source>
        <dbReference type="SAM" id="MobiDB-lite"/>
    </source>
</evidence>
<dbReference type="InterPro" id="IPR050219">
    <property type="entry name" value="DnaG_primase"/>
</dbReference>
<feature type="compositionally biased region" description="Low complexity" evidence="4">
    <location>
        <begin position="361"/>
        <end position="371"/>
    </location>
</feature>
<keyword evidence="1" id="KW-0479">Metal-binding</keyword>
<feature type="domain" description="Zinc finger CHC2-type" evidence="5">
    <location>
        <begin position="31"/>
        <end position="86"/>
    </location>
</feature>
<organism evidence="6 7">
    <name type="scientific">Chitinophaga chungangae</name>
    <dbReference type="NCBI Taxonomy" id="2821488"/>
    <lineage>
        <taxon>Bacteria</taxon>
        <taxon>Pseudomonadati</taxon>
        <taxon>Bacteroidota</taxon>
        <taxon>Chitinophagia</taxon>
        <taxon>Chitinophagales</taxon>
        <taxon>Chitinophagaceae</taxon>
        <taxon>Chitinophaga</taxon>
    </lineage>
</organism>
<evidence type="ECO:0000313" key="6">
    <source>
        <dbReference type="EMBL" id="MBO9154074.1"/>
    </source>
</evidence>
<sequence length="804" mass="89595">MEISEIKQRLGLSQVLQHYGLKPDKSHRLHCPFHDDTTPSLQVYYKTQTCYCFSSNCRTHGKALDVIDFVMYKEGFSKGEAIRRCQELAGGVPAAVPLSAQPRTAILGRMFTYFKNAVHNSKPAQDYIQSRGLDATQLEIGYNSGQFHHGQRKDAALITACEQAGLLAAWGTNTREGGQAYKAFGRNCIVFALRNAQHQVSGLYFRSIINDSDQRHFYLKDRSGLYPCYPAAATQRLILTESVIDAAVLAQHSFVTRQYSVLACYGTNGLTPEHRGAIAALPHLTEIIFAFDGDDAGKAATAKYSTVLGEQLPHVQQSFLPIPEGEDLAGLAAGHEPDVLEHLFTERKPLFTSSEKPVERTSPSPQTSSSTLDSADPYKLRYTTATAIYTVQGGVSKAPDSMKVTLVIEHPCGSKRRNKLDLYEDKQVERLAREVATALGLDEVQVADDLRHLTDALDAYRDSQRQPKPDPATNVYPLTVAERSEAETFLKAPALVQRLGELLGKTGIIGEEQHRIFLLLIAISHKMPQPLHALIQGSSGSGKTRLLRQISDCMPPEKVTRLTRVSDKVLYNYPETYFENRLLCLEDIDGLGEEAEFAFRELQSNGELNSATSIKLEDGRITSGQKTVRGPIASLACTTRGELYEDNMSRVFLVAVDESAEQTQRILTYQNSVAAGIVRKTEEAQSQALIRNLVRTLMPLPVINPYAGRLQLPPAAHKIRRLNDLFLSFVKMVTLLHQYQREKDDEGRLLTTVSDLATAIDILFDSIVLKVDELDGSLRQFFEQLKQYLEKQHGTEHPRHLYFA</sequence>
<dbReference type="Pfam" id="PF01807">
    <property type="entry name" value="Zn_ribbon_DnaG"/>
    <property type="match status" value="1"/>
</dbReference>
<dbReference type="InterPro" id="IPR002694">
    <property type="entry name" value="Znf_CHC2"/>
</dbReference>
<dbReference type="SMART" id="SM00400">
    <property type="entry name" value="ZnF_CHCC"/>
    <property type="match status" value="1"/>
</dbReference>
<dbReference type="Gene3D" id="3.40.1360.10">
    <property type="match status" value="1"/>
</dbReference>
<dbReference type="Gene3D" id="3.90.580.10">
    <property type="entry name" value="Zinc finger, CHC2-type domain"/>
    <property type="match status" value="1"/>
</dbReference>
<protein>
    <submittedName>
        <fullName evidence="6">Toprim domain-containing protein</fullName>
    </submittedName>
</protein>
<dbReference type="RefSeq" id="WP_209147194.1">
    <property type="nucleotide sequence ID" value="NZ_JAGHKP010000003.1"/>
</dbReference>
<dbReference type="InterPro" id="IPR034151">
    <property type="entry name" value="TOPRIM_DnaG_bac"/>
</dbReference>
<keyword evidence="7" id="KW-1185">Reference proteome</keyword>
<keyword evidence="3" id="KW-0862">Zinc</keyword>
<reference evidence="7" key="1">
    <citation type="submission" date="2021-03" db="EMBL/GenBank/DDBJ databases">
        <title>Assistant Professor.</title>
        <authorList>
            <person name="Huq M.A."/>
        </authorList>
    </citation>
    <scope>NUCLEOTIDE SEQUENCE [LARGE SCALE GENOMIC DNA]</scope>
    <source>
        <strain evidence="7">MAH-28</strain>
    </source>
</reference>
<dbReference type="Proteomes" id="UP000679126">
    <property type="component" value="Unassembled WGS sequence"/>
</dbReference>
<feature type="region of interest" description="Disordered" evidence="4">
    <location>
        <begin position="351"/>
        <end position="375"/>
    </location>
</feature>
<dbReference type="Gene3D" id="3.90.980.10">
    <property type="entry name" value="DNA primase, catalytic core, N-terminal domain"/>
    <property type="match status" value="1"/>
</dbReference>
<name>A0ABS3YJ00_9BACT</name>
<dbReference type="SUPFAM" id="SSF57783">
    <property type="entry name" value="Zinc beta-ribbon"/>
    <property type="match status" value="1"/>
</dbReference>
<dbReference type="InterPro" id="IPR036977">
    <property type="entry name" value="DNA_primase_Znf_CHC2"/>
</dbReference>
<evidence type="ECO:0000256" key="2">
    <source>
        <dbReference type="ARBA" id="ARBA00022771"/>
    </source>
</evidence>
<dbReference type="CDD" id="cd03364">
    <property type="entry name" value="TOPRIM_DnaG_primases"/>
    <property type="match status" value="1"/>
</dbReference>
<dbReference type="Pfam" id="PF13155">
    <property type="entry name" value="Toprim_2"/>
    <property type="match status" value="1"/>
</dbReference>
<dbReference type="PANTHER" id="PTHR30313">
    <property type="entry name" value="DNA PRIMASE"/>
    <property type="match status" value="1"/>
</dbReference>
<evidence type="ECO:0000313" key="7">
    <source>
        <dbReference type="Proteomes" id="UP000679126"/>
    </source>
</evidence>
<dbReference type="InterPro" id="IPR037068">
    <property type="entry name" value="DNA_primase_core_N_sf"/>
</dbReference>
<comment type="caution">
    <text evidence="6">The sequence shown here is derived from an EMBL/GenBank/DDBJ whole genome shotgun (WGS) entry which is preliminary data.</text>
</comment>
<dbReference type="PANTHER" id="PTHR30313:SF2">
    <property type="entry name" value="DNA PRIMASE"/>
    <property type="match status" value="1"/>
</dbReference>
<dbReference type="SUPFAM" id="SSF56731">
    <property type="entry name" value="DNA primase core"/>
    <property type="match status" value="1"/>
</dbReference>
<gene>
    <name evidence="6" type="ORF">J7I43_17735</name>
</gene>
<dbReference type="SUPFAM" id="SSF52540">
    <property type="entry name" value="P-loop containing nucleoside triphosphate hydrolases"/>
    <property type="match status" value="1"/>
</dbReference>
<evidence type="ECO:0000259" key="5">
    <source>
        <dbReference type="SMART" id="SM00400"/>
    </source>
</evidence>
<proteinExistence type="predicted"/>
<keyword evidence="2" id="KW-0863">Zinc-finger</keyword>
<evidence type="ECO:0000256" key="1">
    <source>
        <dbReference type="ARBA" id="ARBA00022723"/>
    </source>
</evidence>
<dbReference type="EMBL" id="JAGHKP010000003">
    <property type="protein sequence ID" value="MBO9154074.1"/>
    <property type="molecule type" value="Genomic_DNA"/>
</dbReference>
<accession>A0ABS3YJ00</accession>
<evidence type="ECO:0000256" key="3">
    <source>
        <dbReference type="ARBA" id="ARBA00022833"/>
    </source>
</evidence>